<gene>
    <name evidence="1" type="ORF">HaLaN_16307</name>
</gene>
<reference evidence="1 2" key="1">
    <citation type="submission" date="2020-02" db="EMBL/GenBank/DDBJ databases">
        <title>Draft genome sequence of Haematococcus lacustris strain NIES-144.</title>
        <authorList>
            <person name="Morimoto D."/>
            <person name="Nakagawa S."/>
            <person name="Yoshida T."/>
            <person name="Sawayama S."/>
        </authorList>
    </citation>
    <scope>NUCLEOTIDE SEQUENCE [LARGE SCALE GENOMIC DNA]</scope>
    <source>
        <strain evidence="1 2">NIES-144</strain>
    </source>
</reference>
<organism evidence="1 2">
    <name type="scientific">Haematococcus lacustris</name>
    <name type="common">Green alga</name>
    <name type="synonym">Haematococcus pluvialis</name>
    <dbReference type="NCBI Taxonomy" id="44745"/>
    <lineage>
        <taxon>Eukaryota</taxon>
        <taxon>Viridiplantae</taxon>
        <taxon>Chlorophyta</taxon>
        <taxon>core chlorophytes</taxon>
        <taxon>Chlorophyceae</taxon>
        <taxon>CS clade</taxon>
        <taxon>Chlamydomonadales</taxon>
        <taxon>Haematococcaceae</taxon>
        <taxon>Haematococcus</taxon>
    </lineage>
</organism>
<dbReference type="Proteomes" id="UP000485058">
    <property type="component" value="Unassembled WGS sequence"/>
</dbReference>
<dbReference type="EMBL" id="BLLF01001451">
    <property type="protein sequence ID" value="GFH19368.1"/>
    <property type="molecule type" value="Genomic_DNA"/>
</dbReference>
<dbReference type="InterPro" id="IPR043129">
    <property type="entry name" value="ATPase_NBD"/>
</dbReference>
<proteinExistence type="predicted"/>
<dbReference type="Gene3D" id="3.30.420.40">
    <property type="match status" value="1"/>
</dbReference>
<comment type="caution">
    <text evidence="1">The sequence shown here is derived from an EMBL/GenBank/DDBJ whole genome shotgun (WGS) entry which is preliminary data.</text>
</comment>
<name>A0A699ZLF0_HAELA</name>
<evidence type="ECO:0000313" key="2">
    <source>
        <dbReference type="Proteomes" id="UP000485058"/>
    </source>
</evidence>
<feature type="non-terminal residue" evidence="1">
    <location>
        <position position="1"/>
    </location>
</feature>
<keyword evidence="2" id="KW-1185">Reference proteome</keyword>
<protein>
    <submittedName>
        <fullName evidence="1">BcrAD_BadFG domain-containing protein</fullName>
    </submittedName>
</protein>
<dbReference type="AlphaFoldDB" id="A0A699ZLF0"/>
<dbReference type="SUPFAM" id="SSF53067">
    <property type="entry name" value="Actin-like ATPase domain"/>
    <property type="match status" value="1"/>
</dbReference>
<sequence length="76" mass="8248">MPGKSGVALLPVWYAQGDTVSEAILRHGVGELLRSVKSVVSKLQLEECQQPYQVVLTGGLMVKGSLYTQYVHEGCN</sequence>
<evidence type="ECO:0000313" key="1">
    <source>
        <dbReference type="EMBL" id="GFH19368.1"/>
    </source>
</evidence>
<accession>A0A699ZLF0</accession>